<proteinExistence type="predicted"/>
<protein>
    <submittedName>
        <fullName evidence="1">Uncharacterized protein</fullName>
    </submittedName>
</protein>
<sequence>MPGNKVCSVYKIIVSVQMLPLCV</sequence>
<accession>A0A0E9V557</accession>
<reference evidence="1" key="2">
    <citation type="journal article" date="2015" name="Fish Shellfish Immunol.">
        <title>Early steps in the European eel (Anguilla anguilla)-Vibrio vulnificus interaction in the gills: Role of the RtxA13 toxin.</title>
        <authorList>
            <person name="Callol A."/>
            <person name="Pajuelo D."/>
            <person name="Ebbesson L."/>
            <person name="Teles M."/>
            <person name="MacKenzie S."/>
            <person name="Amaro C."/>
        </authorList>
    </citation>
    <scope>NUCLEOTIDE SEQUENCE</scope>
</reference>
<organism evidence="1">
    <name type="scientific">Anguilla anguilla</name>
    <name type="common">European freshwater eel</name>
    <name type="synonym">Muraena anguilla</name>
    <dbReference type="NCBI Taxonomy" id="7936"/>
    <lineage>
        <taxon>Eukaryota</taxon>
        <taxon>Metazoa</taxon>
        <taxon>Chordata</taxon>
        <taxon>Craniata</taxon>
        <taxon>Vertebrata</taxon>
        <taxon>Euteleostomi</taxon>
        <taxon>Actinopterygii</taxon>
        <taxon>Neopterygii</taxon>
        <taxon>Teleostei</taxon>
        <taxon>Anguilliformes</taxon>
        <taxon>Anguillidae</taxon>
        <taxon>Anguilla</taxon>
    </lineage>
</organism>
<reference evidence="1" key="1">
    <citation type="submission" date="2014-11" db="EMBL/GenBank/DDBJ databases">
        <authorList>
            <person name="Amaro Gonzalez C."/>
        </authorList>
    </citation>
    <scope>NUCLEOTIDE SEQUENCE</scope>
</reference>
<name>A0A0E9V557_ANGAN</name>
<evidence type="ECO:0000313" key="1">
    <source>
        <dbReference type="EMBL" id="JAH73141.1"/>
    </source>
</evidence>
<dbReference type="AlphaFoldDB" id="A0A0E9V557"/>
<dbReference type="EMBL" id="GBXM01035436">
    <property type="protein sequence ID" value="JAH73141.1"/>
    <property type="molecule type" value="Transcribed_RNA"/>
</dbReference>